<evidence type="ECO:0000313" key="1">
    <source>
        <dbReference type="EMBL" id="SEB56247.1"/>
    </source>
</evidence>
<dbReference type="Gene3D" id="2.180.10.10">
    <property type="entry name" value="RHS repeat-associated core"/>
    <property type="match status" value="1"/>
</dbReference>
<sequence length="362" mass="40858">MPADAQDVLCRYQYDPLDRLIGTTPSSDAGLQRFYCKSRLATEIQDEVQRSIFQQGEQLLAQQSRQGDLVETSILATDQMHSVSQVVKANRLSAIAYSPYGHRPAGGGLLSLLGFNGERTDSFTGHYLLGNGYRAFNPVLMRFNSPDNLSPFGKGGLNPYVYCLGDPINRNDESGHFSLFKAIRSAFRFFKTKKGPPVASTAGSKLKKTDTLYRATTSRESLVESSPELFKNRHPTSPEEYMQHYNNRPEEFGPRRVPLTRVSLAKDLEHVDISERTKFVYTDKRDFIIGSDTTHPTLSAYVNRSTVISAGYIRQTGNQEYAIAHRSGHYQPPYRSLYPVKEFLEGMGARVNLLRHEDWLKI</sequence>
<dbReference type="AlphaFoldDB" id="A0A231GCB5"/>
<dbReference type="EMBL" id="FNTC01000002">
    <property type="protein sequence ID" value="SEB56247.1"/>
    <property type="molecule type" value="Genomic_DNA"/>
</dbReference>
<accession>A0A231GCB5</accession>
<proteinExistence type="predicted"/>
<gene>
    <name evidence="1" type="ORF">SAMN04490187_0993</name>
</gene>
<reference evidence="2" key="1">
    <citation type="submission" date="2016-10" db="EMBL/GenBank/DDBJ databases">
        <authorList>
            <person name="Varghese N."/>
            <person name="Submissions S."/>
        </authorList>
    </citation>
    <scope>NUCLEOTIDE SEQUENCE [LARGE SCALE GENOMIC DNA]</scope>
    <source>
        <strain evidence="2">BS3660</strain>
    </source>
</reference>
<evidence type="ECO:0000313" key="2">
    <source>
        <dbReference type="Proteomes" id="UP000198542"/>
    </source>
</evidence>
<keyword evidence="2" id="KW-1185">Reference proteome</keyword>
<dbReference type="Proteomes" id="UP000198542">
    <property type="component" value="Unassembled WGS sequence"/>
</dbReference>
<name>A0A231GCB5_PSEJE</name>
<dbReference type="NCBIfam" id="TIGR03696">
    <property type="entry name" value="Rhs_assc_core"/>
    <property type="match status" value="1"/>
</dbReference>
<dbReference type="RefSeq" id="WP_090452327.1">
    <property type="nucleotide sequence ID" value="NZ_FNTC01000002.1"/>
</dbReference>
<organism evidence="1 2">
    <name type="scientific">Pseudomonas jessenii</name>
    <dbReference type="NCBI Taxonomy" id="77298"/>
    <lineage>
        <taxon>Bacteria</taxon>
        <taxon>Pseudomonadati</taxon>
        <taxon>Pseudomonadota</taxon>
        <taxon>Gammaproteobacteria</taxon>
        <taxon>Pseudomonadales</taxon>
        <taxon>Pseudomonadaceae</taxon>
        <taxon>Pseudomonas</taxon>
    </lineage>
</organism>
<protein>
    <submittedName>
        <fullName evidence="1">RHS repeat-associated core domain-containing protein</fullName>
    </submittedName>
</protein>
<dbReference type="InterPro" id="IPR022385">
    <property type="entry name" value="Rhs_assc_core"/>
</dbReference>
<dbReference type="SUPFAM" id="SSF56399">
    <property type="entry name" value="ADP-ribosylation"/>
    <property type="match status" value="1"/>
</dbReference>